<evidence type="ECO:0000313" key="5">
    <source>
        <dbReference type="Proteomes" id="UP000265040"/>
    </source>
</evidence>
<gene>
    <name evidence="4" type="primary">AP5Z1</name>
</gene>
<accession>A0A7N6BVH6</accession>
<proteinExistence type="predicted"/>
<dbReference type="GO" id="GO:0044599">
    <property type="term" value="C:AP-5 adaptor complex"/>
    <property type="evidence" value="ECO:0007669"/>
    <property type="project" value="InterPro"/>
</dbReference>
<reference evidence="4" key="1">
    <citation type="submission" date="2021-04" db="EMBL/GenBank/DDBJ databases">
        <authorList>
            <consortium name="Wellcome Sanger Institute Data Sharing"/>
        </authorList>
    </citation>
    <scope>NUCLEOTIDE SEQUENCE [LARGE SCALE GENOMIC DNA]</scope>
</reference>
<dbReference type="Pfam" id="PF14764">
    <property type="entry name" value="SPG48"/>
    <property type="match status" value="1"/>
</dbReference>
<dbReference type="InterPro" id="IPR055450">
    <property type="entry name" value="AP5Z1_ARM"/>
</dbReference>
<reference evidence="4" key="3">
    <citation type="submission" date="2025-09" db="UniProtKB">
        <authorList>
            <consortium name="Ensembl"/>
        </authorList>
    </citation>
    <scope>IDENTIFICATION</scope>
</reference>
<sequence length="736" mass="82581">MYSHGSESLIKQAREIQESELQKFYSRLVKLLQAKELSHETVDSLQRLHIILFATKFTRTAELSSLCTQFLRSLESRQSEGPAHSFTHILPIINTMLTHSPECLTEDHVTLLSKKLVDWLRYASITQGGGASSGGFFTGPRLRQPMPVAELDGTVSGDFFTVLCVGQGFTEDQWMNVYSFSMLRHWLLTYHSVSTGSTTADTDDRSEVDGSVVSMVSATSSSSRLLPPKERLREKAFQYCQRLIEQSDRKTHRRIDAELQKACLVEAVGILDCVCVEDASLVYRTFPCIKALFGRLSSDLSFARVLLPIAQFYLNHGEMAAVDCESVWKVVFGRFPAELFNDAFLAHELLRFLRLNLESLQLRLPQYTRSFPNLLKFLAWNSPAVVDDFVDLLPSLVTTGTAVELLHTLLDLPCLSATLVLQHRSTCLPISDTGGRSLVSLDAFRNPSFRGLFLFLLRGEAGDTIDRLSTLHEQLAEAASWPRVVQCAQTVPVLLHIFFNTVVTIADQKLLAHLILVMLERSSLLLSLRTFIREVHRVFSCHLLRLCKLQPSLVMDQSHELVEFAGTTANVYNKEEMYTHVVWVLGEYLSVSCDSRCSVRLITSCFEALEAVLFEITSSTPPPGSPCPAPRVITTLMSALAKLASRSHDLIPRVSLFLSKLRSVTRCGSVTWCSDEEDLVAIVTRGEELWSLLKTPGVAQSVLTPSAHVTTPQWHKDTNVSMPLQMRFRFPHEREP</sequence>
<evidence type="ECO:0000259" key="1">
    <source>
        <dbReference type="Pfam" id="PF14764"/>
    </source>
</evidence>
<dbReference type="InterPro" id="IPR056857">
    <property type="entry name" value="TPR_AP5Z1_N"/>
</dbReference>
<evidence type="ECO:0000313" key="4">
    <source>
        <dbReference type="Ensembl" id="ENSATEP00000067464.1"/>
    </source>
</evidence>
<dbReference type="InterPro" id="IPR028222">
    <property type="entry name" value="AP5Z1"/>
</dbReference>
<dbReference type="InterPro" id="IPR056856">
    <property type="entry name" value="TPR_AP5Z1_C"/>
</dbReference>
<reference evidence="4" key="2">
    <citation type="submission" date="2025-08" db="UniProtKB">
        <authorList>
            <consortium name="Ensembl"/>
        </authorList>
    </citation>
    <scope>IDENTIFICATION</scope>
</reference>
<evidence type="ECO:0000259" key="2">
    <source>
        <dbReference type="Pfam" id="PF25153"/>
    </source>
</evidence>
<feature type="domain" description="AP-5 complex subunit zeta-1 C-terminal TPR" evidence="3">
    <location>
        <begin position="388"/>
        <end position="727"/>
    </location>
</feature>
<protein>
    <recommendedName>
        <fullName evidence="6">Adaptor related protein complex 5 subunit zeta 1</fullName>
    </recommendedName>
</protein>
<dbReference type="Ensembl" id="ENSATET00000065639.2">
    <property type="protein sequence ID" value="ENSATEP00000067464.1"/>
    <property type="gene ID" value="ENSATEG00000006503.3"/>
</dbReference>
<dbReference type="PANTHER" id="PTHR46488">
    <property type="entry name" value="AP-5 COMPLEX SUBUNIT ZETA-1"/>
    <property type="match status" value="1"/>
</dbReference>
<dbReference type="PANTHER" id="PTHR46488:SF1">
    <property type="entry name" value="AP-5 COMPLEX SUBUNIT ZETA-1"/>
    <property type="match status" value="1"/>
</dbReference>
<dbReference type="Proteomes" id="UP000265040">
    <property type="component" value="Chromosome 8"/>
</dbReference>
<feature type="domain" description="AP-5 complex subunit zeta-1 ARM repeats" evidence="1">
    <location>
        <begin position="259"/>
        <end position="376"/>
    </location>
</feature>
<dbReference type="AlphaFoldDB" id="A0A7N6BVH6"/>
<dbReference type="Pfam" id="PF25153">
    <property type="entry name" value="TPR_AP5Z1"/>
    <property type="match status" value="1"/>
</dbReference>
<evidence type="ECO:0000259" key="3">
    <source>
        <dbReference type="Pfam" id="PF25154"/>
    </source>
</evidence>
<feature type="domain" description="AP-5 complex subunit zeta-1 N-terminal TPR" evidence="2">
    <location>
        <begin position="59"/>
        <end position="218"/>
    </location>
</feature>
<evidence type="ECO:0008006" key="6">
    <source>
        <dbReference type="Google" id="ProtNLM"/>
    </source>
</evidence>
<dbReference type="Pfam" id="PF25154">
    <property type="entry name" value="TPR_AP5Z1_C"/>
    <property type="match status" value="1"/>
</dbReference>
<dbReference type="GeneTree" id="ENSGT00390000017592"/>
<name>A0A7N6BVH6_ANATE</name>
<organism evidence="4 5">
    <name type="scientific">Anabas testudineus</name>
    <name type="common">Climbing perch</name>
    <name type="synonym">Anthias testudineus</name>
    <dbReference type="NCBI Taxonomy" id="64144"/>
    <lineage>
        <taxon>Eukaryota</taxon>
        <taxon>Metazoa</taxon>
        <taxon>Chordata</taxon>
        <taxon>Craniata</taxon>
        <taxon>Vertebrata</taxon>
        <taxon>Euteleostomi</taxon>
        <taxon>Actinopterygii</taxon>
        <taxon>Neopterygii</taxon>
        <taxon>Teleostei</taxon>
        <taxon>Neoteleostei</taxon>
        <taxon>Acanthomorphata</taxon>
        <taxon>Anabantaria</taxon>
        <taxon>Anabantiformes</taxon>
        <taxon>Anabantoidei</taxon>
        <taxon>Anabantidae</taxon>
        <taxon>Anabas</taxon>
    </lineage>
</organism>
<keyword evidence="5" id="KW-1185">Reference proteome</keyword>